<dbReference type="Proteomes" id="UP001058974">
    <property type="component" value="Chromosome 5"/>
</dbReference>
<gene>
    <name evidence="2" type="ORF">KIW84_054610</name>
</gene>
<evidence type="ECO:0000313" key="2">
    <source>
        <dbReference type="EMBL" id="KAI5408846.1"/>
    </source>
</evidence>
<keyword evidence="1" id="KW-0472">Membrane</keyword>
<evidence type="ECO:0008006" key="4">
    <source>
        <dbReference type="Google" id="ProtNLM"/>
    </source>
</evidence>
<reference evidence="2 3" key="1">
    <citation type="journal article" date="2022" name="Nat. Genet.">
        <title>Improved pea reference genome and pan-genome highlight genomic features and evolutionary characteristics.</title>
        <authorList>
            <person name="Yang T."/>
            <person name="Liu R."/>
            <person name="Luo Y."/>
            <person name="Hu S."/>
            <person name="Wang D."/>
            <person name="Wang C."/>
            <person name="Pandey M.K."/>
            <person name="Ge S."/>
            <person name="Xu Q."/>
            <person name="Li N."/>
            <person name="Li G."/>
            <person name="Huang Y."/>
            <person name="Saxena R.K."/>
            <person name="Ji Y."/>
            <person name="Li M."/>
            <person name="Yan X."/>
            <person name="He Y."/>
            <person name="Liu Y."/>
            <person name="Wang X."/>
            <person name="Xiang C."/>
            <person name="Varshney R.K."/>
            <person name="Ding H."/>
            <person name="Gao S."/>
            <person name="Zong X."/>
        </authorList>
    </citation>
    <scope>NUCLEOTIDE SEQUENCE [LARGE SCALE GENOMIC DNA]</scope>
    <source>
        <strain evidence="2 3">cv. Zhongwan 6</strain>
    </source>
</reference>
<dbReference type="AlphaFoldDB" id="A0A9D5AII0"/>
<keyword evidence="1" id="KW-1133">Transmembrane helix</keyword>
<proteinExistence type="predicted"/>
<accession>A0A9D5AII0</accession>
<sequence length="201" mass="22065">MTEILPKSTKLSLSVRCSESVGAYRPSFAVWDVPSKLSFYPWPSSAIHNSSYVSPTCTGSIAFLEIALRTGTAGALKVNGGWKVSAIVVLALEVVTRVGVGERCSSLRKRRTVVVTTIADLTFPTTMIMFHFTGVVGCETLLWILLPEFWKWYIINLFLLLVTSFCFFKSIASSFTKLLLPAHSNAATAQPPTLEPQESQP</sequence>
<dbReference type="EMBL" id="JAMSHJ010000005">
    <property type="protein sequence ID" value="KAI5408846.1"/>
    <property type="molecule type" value="Genomic_DNA"/>
</dbReference>
<keyword evidence="3" id="KW-1185">Reference proteome</keyword>
<keyword evidence="1" id="KW-0812">Transmembrane</keyword>
<name>A0A9D5AII0_PEA</name>
<organism evidence="2 3">
    <name type="scientific">Pisum sativum</name>
    <name type="common">Garden pea</name>
    <name type="synonym">Lathyrus oleraceus</name>
    <dbReference type="NCBI Taxonomy" id="3888"/>
    <lineage>
        <taxon>Eukaryota</taxon>
        <taxon>Viridiplantae</taxon>
        <taxon>Streptophyta</taxon>
        <taxon>Embryophyta</taxon>
        <taxon>Tracheophyta</taxon>
        <taxon>Spermatophyta</taxon>
        <taxon>Magnoliopsida</taxon>
        <taxon>eudicotyledons</taxon>
        <taxon>Gunneridae</taxon>
        <taxon>Pentapetalae</taxon>
        <taxon>rosids</taxon>
        <taxon>fabids</taxon>
        <taxon>Fabales</taxon>
        <taxon>Fabaceae</taxon>
        <taxon>Papilionoideae</taxon>
        <taxon>50 kb inversion clade</taxon>
        <taxon>NPAAA clade</taxon>
        <taxon>Hologalegina</taxon>
        <taxon>IRL clade</taxon>
        <taxon>Fabeae</taxon>
        <taxon>Lathyrus</taxon>
    </lineage>
</organism>
<feature type="transmembrane region" description="Helical" evidence="1">
    <location>
        <begin position="113"/>
        <end position="146"/>
    </location>
</feature>
<protein>
    <recommendedName>
        <fullName evidence="4">Transmembrane protein</fullName>
    </recommendedName>
</protein>
<dbReference type="Gramene" id="Psat05G0461000-T1">
    <property type="protein sequence ID" value="KAI5408846.1"/>
    <property type="gene ID" value="KIW84_054610"/>
</dbReference>
<feature type="transmembrane region" description="Helical" evidence="1">
    <location>
        <begin position="152"/>
        <end position="172"/>
    </location>
</feature>
<comment type="caution">
    <text evidence="2">The sequence shown here is derived from an EMBL/GenBank/DDBJ whole genome shotgun (WGS) entry which is preliminary data.</text>
</comment>
<evidence type="ECO:0000256" key="1">
    <source>
        <dbReference type="SAM" id="Phobius"/>
    </source>
</evidence>
<evidence type="ECO:0000313" key="3">
    <source>
        <dbReference type="Proteomes" id="UP001058974"/>
    </source>
</evidence>